<feature type="compositionally biased region" description="Basic residues" evidence="1">
    <location>
        <begin position="36"/>
        <end position="49"/>
    </location>
</feature>
<protein>
    <recommendedName>
        <fullName evidence="4">30S ribosomal protein S21</fullName>
    </recommendedName>
</protein>
<sequence>MANINLKKKEGESSNSLLYRFSKKLVQSGIIKESKRRRYKERNVNKNKRRESALNRENKAKEVEKARKMGNFRF</sequence>
<evidence type="ECO:0000313" key="2">
    <source>
        <dbReference type="EMBL" id="PIR98378.1"/>
    </source>
</evidence>
<name>A0A2H0VH19_9BACT</name>
<proteinExistence type="predicted"/>
<comment type="caution">
    <text evidence="2">The sequence shown here is derived from an EMBL/GenBank/DDBJ whole genome shotgun (WGS) entry which is preliminary data.</text>
</comment>
<organism evidence="2 3">
    <name type="scientific">Candidatus Colwellbacteria bacterium CG10_big_fil_rev_8_21_14_0_10_41_28</name>
    <dbReference type="NCBI Taxonomy" id="1974539"/>
    <lineage>
        <taxon>Bacteria</taxon>
        <taxon>Candidatus Colwelliibacteriota</taxon>
    </lineage>
</organism>
<reference evidence="3" key="1">
    <citation type="submission" date="2017-09" db="EMBL/GenBank/DDBJ databases">
        <title>Depth-based differentiation of microbial function through sediment-hosted aquifers and enrichment of novel symbionts in the deep terrestrial subsurface.</title>
        <authorList>
            <person name="Probst A.J."/>
            <person name="Ladd B."/>
            <person name="Jarett J.K."/>
            <person name="Geller-Mcgrath D.E."/>
            <person name="Sieber C.M.K."/>
            <person name="Emerson J.B."/>
            <person name="Anantharaman K."/>
            <person name="Thomas B.C."/>
            <person name="Malmstrom R."/>
            <person name="Stieglmeier M."/>
            <person name="Klingl A."/>
            <person name="Woyke T."/>
            <person name="Ryan C.M."/>
            <person name="Banfield J.F."/>
        </authorList>
    </citation>
    <scope>NUCLEOTIDE SEQUENCE [LARGE SCALE GENOMIC DNA]</scope>
</reference>
<dbReference type="Proteomes" id="UP000230776">
    <property type="component" value="Unassembled WGS sequence"/>
</dbReference>
<dbReference type="EMBL" id="PFAG01000018">
    <property type="protein sequence ID" value="PIR98378.1"/>
    <property type="molecule type" value="Genomic_DNA"/>
</dbReference>
<feature type="region of interest" description="Disordered" evidence="1">
    <location>
        <begin position="36"/>
        <end position="74"/>
    </location>
</feature>
<gene>
    <name evidence="2" type="ORF">COT88_01905</name>
</gene>
<feature type="compositionally biased region" description="Basic and acidic residues" evidence="1">
    <location>
        <begin position="50"/>
        <end position="67"/>
    </location>
</feature>
<evidence type="ECO:0008006" key="4">
    <source>
        <dbReference type="Google" id="ProtNLM"/>
    </source>
</evidence>
<evidence type="ECO:0000256" key="1">
    <source>
        <dbReference type="SAM" id="MobiDB-lite"/>
    </source>
</evidence>
<accession>A0A2H0VH19</accession>
<dbReference type="AlphaFoldDB" id="A0A2H0VH19"/>
<evidence type="ECO:0000313" key="3">
    <source>
        <dbReference type="Proteomes" id="UP000230776"/>
    </source>
</evidence>